<proteinExistence type="predicted"/>
<dbReference type="OrthoDB" id="7498307at2"/>
<organism evidence="1 2">
    <name type="scientific">Sphingomonas gilva</name>
    <dbReference type="NCBI Taxonomy" id="2305907"/>
    <lineage>
        <taxon>Bacteria</taxon>
        <taxon>Pseudomonadati</taxon>
        <taxon>Pseudomonadota</taxon>
        <taxon>Alphaproteobacteria</taxon>
        <taxon>Sphingomonadales</taxon>
        <taxon>Sphingomonadaceae</taxon>
        <taxon>Sphingomonas</taxon>
    </lineage>
</organism>
<sequence length="122" mass="13400">MPDTYGPPPKRVTYTFKDVGSGQWLTEVDITARDDSVRHVAIQYRRDGRAVQGQGDVADGESAAVHAPAPNVLVMSLARNKGLESVRAYVISADGKEMTEAAADVNEAGMPFVRNFYFKRLR</sequence>
<dbReference type="AlphaFoldDB" id="A0A396RSS5"/>
<reference evidence="1 2" key="1">
    <citation type="submission" date="2018-08" db="EMBL/GenBank/DDBJ databases">
        <title>The multiple taxonomic identification of Sphingomonas gilva.</title>
        <authorList>
            <person name="Zhu D."/>
            <person name="Zheng S."/>
        </authorList>
    </citation>
    <scope>NUCLEOTIDE SEQUENCE [LARGE SCALE GENOMIC DNA]</scope>
    <source>
        <strain evidence="1 2">ZDH117</strain>
    </source>
</reference>
<comment type="caution">
    <text evidence="1">The sequence shown here is derived from an EMBL/GenBank/DDBJ whole genome shotgun (WGS) entry which is preliminary data.</text>
</comment>
<gene>
    <name evidence="1" type="ORF">D1610_01415</name>
</gene>
<dbReference type="Proteomes" id="UP000266693">
    <property type="component" value="Unassembled WGS sequence"/>
</dbReference>
<protein>
    <submittedName>
        <fullName evidence="1">Uncharacterized protein</fullName>
    </submittedName>
</protein>
<accession>A0A396RSS5</accession>
<evidence type="ECO:0000313" key="2">
    <source>
        <dbReference type="Proteomes" id="UP000266693"/>
    </source>
</evidence>
<evidence type="ECO:0000313" key="1">
    <source>
        <dbReference type="EMBL" id="RHW19419.1"/>
    </source>
</evidence>
<dbReference type="EMBL" id="QWLV01000001">
    <property type="protein sequence ID" value="RHW19419.1"/>
    <property type="molecule type" value="Genomic_DNA"/>
</dbReference>
<keyword evidence="2" id="KW-1185">Reference proteome</keyword>
<name>A0A396RSS5_9SPHN</name>